<dbReference type="RefSeq" id="WP_185279193.1">
    <property type="nucleotide sequence ID" value="NZ_CP043642.1"/>
</dbReference>
<protein>
    <submittedName>
        <fullName evidence="1">Uncharacterized protein</fullName>
    </submittedName>
</protein>
<gene>
    <name evidence="1" type="ORF">F1C12_21800</name>
</gene>
<sequence>MRGRQPDLFTDIEGFNLVADPREIDDSEEISPRHRQVHAWADDPRVSATERRKILSEIPNLDDPSNGERGMRRARDIYSKAVLSESDTVERRTTLLVNRVLDPLLKCGSTYKGLDVADVAAAIKADPTSVEDFLAAAKVAYDVLETVDTIAELVSGRRTAFAS</sequence>
<keyword evidence="1" id="KW-0614">Plasmid</keyword>
<dbReference type="KEGG" id="lse:F1C12_21800"/>
<name>A0A7G6YHF5_9MICO</name>
<evidence type="ECO:0000313" key="1">
    <source>
        <dbReference type="EMBL" id="QNE37920.1"/>
    </source>
</evidence>
<dbReference type="Proteomes" id="UP000515511">
    <property type="component" value="Plasmid unnamed1"/>
</dbReference>
<reference evidence="2" key="1">
    <citation type="submission" date="2019-09" db="EMBL/GenBank/DDBJ databases">
        <title>Antimicrobial potential of Antarctic Bacteria.</title>
        <authorList>
            <person name="Benaud N."/>
            <person name="Edwards R.J."/>
            <person name="Ferrari B.C."/>
        </authorList>
    </citation>
    <scope>NUCLEOTIDE SEQUENCE [LARGE SCALE GENOMIC DNA]</scope>
    <source>
        <strain evidence="2">INR9</strain>
        <plasmid evidence="2">unnamed1</plasmid>
    </source>
</reference>
<geneLocation type="plasmid" evidence="1 2">
    <name>unnamed1</name>
</geneLocation>
<accession>A0A7G6YHF5</accession>
<dbReference type="EMBL" id="CP043642">
    <property type="protein sequence ID" value="QNE37920.1"/>
    <property type="molecule type" value="Genomic_DNA"/>
</dbReference>
<dbReference type="AlphaFoldDB" id="A0A7G6YHF5"/>
<evidence type="ECO:0000313" key="2">
    <source>
        <dbReference type="Proteomes" id="UP000515511"/>
    </source>
</evidence>
<organism evidence="1 2">
    <name type="scientific">Leifsonia shinshuensis</name>
    <dbReference type="NCBI Taxonomy" id="150026"/>
    <lineage>
        <taxon>Bacteria</taxon>
        <taxon>Bacillati</taxon>
        <taxon>Actinomycetota</taxon>
        <taxon>Actinomycetes</taxon>
        <taxon>Micrococcales</taxon>
        <taxon>Microbacteriaceae</taxon>
        <taxon>Leifsonia</taxon>
    </lineage>
</organism>
<proteinExistence type="predicted"/>